<evidence type="ECO:0000256" key="1">
    <source>
        <dbReference type="SAM" id="Phobius"/>
    </source>
</evidence>
<organism evidence="2 3">
    <name type="scientific">Dyadobacter subterraneus</name>
    <dbReference type="NCBI Taxonomy" id="2773304"/>
    <lineage>
        <taxon>Bacteria</taxon>
        <taxon>Pseudomonadati</taxon>
        <taxon>Bacteroidota</taxon>
        <taxon>Cytophagia</taxon>
        <taxon>Cytophagales</taxon>
        <taxon>Spirosomataceae</taxon>
        <taxon>Dyadobacter</taxon>
    </lineage>
</organism>
<gene>
    <name evidence="2" type="ORF">IEE83_15655</name>
</gene>
<dbReference type="RefSeq" id="WP_194121460.1">
    <property type="nucleotide sequence ID" value="NZ_JACYGY010000001.1"/>
</dbReference>
<keyword evidence="3" id="KW-1185">Reference proteome</keyword>
<name>A0ABR9WEH8_9BACT</name>
<dbReference type="EMBL" id="JACYGY010000001">
    <property type="protein sequence ID" value="MBE9463321.1"/>
    <property type="molecule type" value="Genomic_DNA"/>
</dbReference>
<keyword evidence="1" id="KW-0472">Membrane</keyword>
<sequence>MTVSKELIEKYHKGECTPEESAMVENWLLDDDIEIEIILPENLHKENVKAEMWQDIASSLPGAKEKRFQFNTISGFNSFGLAAAASVLLLVAFSFLLFKINNKESVITSANVSLSENKEIDSKDYTISLGPESNARIDANTGLIDFCGTILISPKKDIDLSFKNICTTTKRNSGKMNFKKGETYIALNYRNKKDNELIVMDEKLLMGLPPIVKRQIMDQFNI</sequence>
<feature type="transmembrane region" description="Helical" evidence="1">
    <location>
        <begin position="76"/>
        <end position="98"/>
    </location>
</feature>
<evidence type="ECO:0000313" key="2">
    <source>
        <dbReference type="EMBL" id="MBE9463321.1"/>
    </source>
</evidence>
<keyword evidence="1" id="KW-1133">Transmembrane helix</keyword>
<keyword evidence="1" id="KW-0812">Transmembrane</keyword>
<reference evidence="3" key="1">
    <citation type="submission" date="2023-07" db="EMBL/GenBank/DDBJ databases">
        <title>Dyadobacter sp. nov 'subterranea' isolated from contaminted grondwater.</title>
        <authorList>
            <person name="Szabo I."/>
            <person name="Al-Omari J."/>
            <person name="Szerdahelyi S.G."/>
            <person name="Rado J."/>
        </authorList>
    </citation>
    <scope>NUCLEOTIDE SEQUENCE [LARGE SCALE GENOMIC DNA]</scope>
    <source>
        <strain evidence="3">UP-52</strain>
    </source>
</reference>
<protein>
    <recommendedName>
        <fullName evidence="4">FecR protein domain-containing protein</fullName>
    </recommendedName>
</protein>
<comment type="caution">
    <text evidence="2">The sequence shown here is derived from an EMBL/GenBank/DDBJ whole genome shotgun (WGS) entry which is preliminary data.</text>
</comment>
<dbReference type="Proteomes" id="UP000634134">
    <property type="component" value="Unassembled WGS sequence"/>
</dbReference>
<accession>A0ABR9WEH8</accession>
<evidence type="ECO:0008006" key="4">
    <source>
        <dbReference type="Google" id="ProtNLM"/>
    </source>
</evidence>
<proteinExistence type="predicted"/>
<evidence type="ECO:0000313" key="3">
    <source>
        <dbReference type="Proteomes" id="UP000634134"/>
    </source>
</evidence>